<keyword evidence="3" id="KW-1185">Reference proteome</keyword>
<accession>R9A3P5</accession>
<keyword evidence="1" id="KW-0732">Signal</keyword>
<sequence length="94" mass="11179">MSFMRLKYSLLFILLIPNLACTKMAKNIGYIEPSEKINKMNRNEFEFCSLVYPRIIEKAFDELKIKSKKETFENVSIFYYPGYVILQCVNINYD</sequence>
<protein>
    <recommendedName>
        <fullName evidence="4">Lipoprotein</fullName>
    </recommendedName>
</protein>
<dbReference type="Proteomes" id="UP000013984">
    <property type="component" value="Unassembled WGS sequence"/>
</dbReference>
<comment type="caution">
    <text evidence="2">The sequence shown here is derived from an EMBL/GenBank/DDBJ whole genome shotgun (WGS) entry which is preliminary data.</text>
</comment>
<proteinExistence type="predicted"/>
<name>R9A3P5_9LEPT</name>
<dbReference type="EMBL" id="AOGZ02000014">
    <property type="protein sequence ID" value="EOQ96816.1"/>
    <property type="molecule type" value="Genomic_DNA"/>
</dbReference>
<gene>
    <name evidence="2" type="ORF">LEP1GSC195_2248</name>
</gene>
<evidence type="ECO:0000313" key="3">
    <source>
        <dbReference type="Proteomes" id="UP000013984"/>
    </source>
</evidence>
<feature type="signal peptide" evidence="1">
    <location>
        <begin position="1"/>
        <end position="25"/>
    </location>
</feature>
<evidence type="ECO:0000256" key="1">
    <source>
        <dbReference type="SAM" id="SignalP"/>
    </source>
</evidence>
<evidence type="ECO:0000313" key="2">
    <source>
        <dbReference type="EMBL" id="EOQ96816.1"/>
    </source>
</evidence>
<dbReference type="AlphaFoldDB" id="R9A3P5"/>
<reference evidence="2" key="1">
    <citation type="submission" date="2013-04" db="EMBL/GenBank/DDBJ databases">
        <authorList>
            <person name="Harkins D.M."/>
            <person name="Durkin A.S."/>
            <person name="Brinkac L.M."/>
            <person name="Haft D.H."/>
            <person name="Selengut J.D."/>
            <person name="Sanka R."/>
            <person name="DePew J."/>
            <person name="Purushe J."/>
            <person name="Galloway R.L."/>
            <person name="Vinetz J.M."/>
            <person name="Sutton G.G."/>
            <person name="Nierman W.C."/>
            <person name="Fouts D.E."/>
        </authorList>
    </citation>
    <scope>NUCLEOTIDE SEQUENCE [LARGE SCALE GENOMIC DNA]</scope>
    <source>
        <strain evidence="2">CDC</strain>
    </source>
</reference>
<evidence type="ECO:0008006" key="4">
    <source>
        <dbReference type="Google" id="ProtNLM"/>
    </source>
</evidence>
<dbReference type="STRING" id="1218599.LEP1GSC195_2248"/>
<organism evidence="2 3">
    <name type="scientific">Leptospira wolbachii serovar Codice str. CDC</name>
    <dbReference type="NCBI Taxonomy" id="1218599"/>
    <lineage>
        <taxon>Bacteria</taxon>
        <taxon>Pseudomonadati</taxon>
        <taxon>Spirochaetota</taxon>
        <taxon>Spirochaetia</taxon>
        <taxon>Leptospirales</taxon>
        <taxon>Leptospiraceae</taxon>
        <taxon>Leptospira</taxon>
    </lineage>
</organism>
<feature type="chain" id="PRO_5004480138" description="Lipoprotein" evidence="1">
    <location>
        <begin position="26"/>
        <end position="94"/>
    </location>
</feature>